<gene>
    <name evidence="1" type="ORF">E5329_01200</name>
</gene>
<accession>A0AC61S211</accession>
<proteinExistence type="predicted"/>
<evidence type="ECO:0000313" key="2">
    <source>
        <dbReference type="Proteomes" id="UP000304953"/>
    </source>
</evidence>
<reference evidence="1" key="1">
    <citation type="submission" date="2019-04" db="EMBL/GenBank/DDBJ databases">
        <title>Microbes associate with the intestines of laboratory mice.</title>
        <authorList>
            <person name="Navarre W."/>
            <person name="Wong E."/>
            <person name="Huang K."/>
            <person name="Tropini C."/>
            <person name="Ng K."/>
            <person name="Yu B."/>
        </authorList>
    </citation>
    <scope>NUCLEOTIDE SEQUENCE</scope>
    <source>
        <strain evidence="1">NM01_1-7b</strain>
    </source>
</reference>
<dbReference type="Proteomes" id="UP000304953">
    <property type="component" value="Unassembled WGS sequence"/>
</dbReference>
<dbReference type="EMBL" id="SRYA01000002">
    <property type="protein sequence ID" value="TGY98056.1"/>
    <property type="molecule type" value="Genomic_DNA"/>
</dbReference>
<name>A0AC61S211_9FIRM</name>
<organism evidence="1 2">
    <name type="scientific">Petralouisia muris</name>
    <dbReference type="NCBI Taxonomy" id="3032872"/>
    <lineage>
        <taxon>Bacteria</taxon>
        <taxon>Bacillati</taxon>
        <taxon>Bacillota</taxon>
        <taxon>Clostridia</taxon>
        <taxon>Lachnospirales</taxon>
        <taxon>Lachnospiraceae</taxon>
        <taxon>Petralouisia</taxon>
    </lineage>
</organism>
<evidence type="ECO:0000313" key="1">
    <source>
        <dbReference type="EMBL" id="TGY98056.1"/>
    </source>
</evidence>
<protein>
    <submittedName>
        <fullName evidence="1">DUF4368 domain-containing protein</fullName>
    </submittedName>
</protein>
<comment type="caution">
    <text evidence="1">The sequence shown here is derived from an EMBL/GenBank/DDBJ whole genome shotgun (WGS) entry which is preliminary data.</text>
</comment>
<keyword evidence="2" id="KW-1185">Reference proteome</keyword>
<sequence>MKGNRAVLYLRLSKEDADKISKGDDSASIKNQRLLLTDYALTHNFKIVKVYSDDDESGLYDDRPDFEKMMIDAKLNEFDIIIAKTQSRFSRNMEHIERYLHHDLPNLGIRFIGVVDGVDTDNEENKKSRQINGLVNEWYCEDLSKNIRSSFKAKMKNGQFLGSSCPYGYKKDPQNHNHLVIDEYAAKIVRRIYKLYLSGYGKAKIGSILSSEGVLIPTLYKREVLGENYHNSRALETTKNWSYQTIHTILNNETYIGNLIQNKVNTLSYKDKKKKMLPKEKWIIVENTHEPIIDSEVFEMVKKLQKTRTRSVGSMEKNGIFSGLIYCADCKHAMSRKYARRGSKGFIGYICKTYKTQGKVFCDSHTVNIEDLEEAVLFSIKNEAKKILKEEDIDELKKMEVYNDSRECYEMQLESIQKRLDKIEKFKRKTYDNFMEDLISKEEYLTYIAEYDDEIKELQKQKDVLVGKSDLQQELNTQYDEWVEAFKNYINIRKLTRDMVLELIDRIEVNRDGSIIIYYKFQNPYD</sequence>